<dbReference type="GO" id="GO:0004867">
    <property type="term" value="F:serine-type endopeptidase inhibitor activity"/>
    <property type="evidence" value="ECO:0007669"/>
    <property type="project" value="UniProtKB-KW"/>
</dbReference>
<dbReference type="Proteomes" id="UP000887566">
    <property type="component" value="Unplaced"/>
</dbReference>
<dbReference type="WBParaSite" id="PSAMB.scaffold4590size14143.g24683.t1">
    <property type="protein sequence ID" value="PSAMB.scaffold4590size14143.g24683.t1"/>
    <property type="gene ID" value="PSAMB.scaffold4590size14143.g24683"/>
</dbReference>
<keyword evidence="5" id="KW-1185">Reference proteome</keyword>
<accession>A0A914WQV9</accession>
<organism evidence="5 6">
    <name type="scientific">Plectus sambesii</name>
    <dbReference type="NCBI Taxonomy" id="2011161"/>
    <lineage>
        <taxon>Eukaryota</taxon>
        <taxon>Metazoa</taxon>
        <taxon>Ecdysozoa</taxon>
        <taxon>Nematoda</taxon>
        <taxon>Chromadorea</taxon>
        <taxon>Plectida</taxon>
        <taxon>Plectina</taxon>
        <taxon>Plectoidea</taxon>
        <taxon>Plectidae</taxon>
        <taxon>Plectus</taxon>
    </lineage>
</organism>
<feature type="signal peptide" evidence="3">
    <location>
        <begin position="1"/>
        <end position="21"/>
    </location>
</feature>
<dbReference type="Pfam" id="PF01826">
    <property type="entry name" value="TIL"/>
    <property type="match status" value="2"/>
</dbReference>
<dbReference type="CDD" id="cd19941">
    <property type="entry name" value="TIL"/>
    <property type="match status" value="2"/>
</dbReference>
<feature type="region of interest" description="Disordered" evidence="2">
    <location>
        <begin position="56"/>
        <end position="78"/>
    </location>
</feature>
<protein>
    <submittedName>
        <fullName evidence="6">TIL domain-containing protein</fullName>
    </submittedName>
</protein>
<proteinExistence type="predicted"/>
<dbReference type="AlphaFoldDB" id="A0A914WQV9"/>
<dbReference type="InterPro" id="IPR036084">
    <property type="entry name" value="Ser_inhib-like_sf"/>
</dbReference>
<dbReference type="SUPFAM" id="SSF57567">
    <property type="entry name" value="Serine protease inhibitors"/>
    <property type="match status" value="2"/>
</dbReference>
<evidence type="ECO:0000256" key="2">
    <source>
        <dbReference type="SAM" id="MobiDB-lite"/>
    </source>
</evidence>
<evidence type="ECO:0000256" key="3">
    <source>
        <dbReference type="SAM" id="SignalP"/>
    </source>
</evidence>
<evidence type="ECO:0000313" key="6">
    <source>
        <dbReference type="WBParaSite" id="PSAMB.scaffold4590size14143.g24683.t1"/>
    </source>
</evidence>
<evidence type="ECO:0000256" key="1">
    <source>
        <dbReference type="ARBA" id="ARBA00022900"/>
    </source>
</evidence>
<feature type="domain" description="TIL" evidence="4">
    <location>
        <begin position="103"/>
        <end position="158"/>
    </location>
</feature>
<dbReference type="InterPro" id="IPR002919">
    <property type="entry name" value="TIL_dom"/>
</dbReference>
<keyword evidence="1" id="KW-0722">Serine protease inhibitor</keyword>
<name>A0A914WQV9_9BILA</name>
<feature type="chain" id="PRO_5037710276" evidence="3">
    <location>
        <begin position="22"/>
        <end position="547"/>
    </location>
</feature>
<evidence type="ECO:0000313" key="5">
    <source>
        <dbReference type="Proteomes" id="UP000887566"/>
    </source>
</evidence>
<evidence type="ECO:0000259" key="4">
    <source>
        <dbReference type="Pfam" id="PF01826"/>
    </source>
</evidence>
<reference evidence="6" key="1">
    <citation type="submission" date="2022-11" db="UniProtKB">
        <authorList>
            <consortium name="WormBaseParasite"/>
        </authorList>
    </citation>
    <scope>IDENTIFICATION</scope>
</reference>
<feature type="domain" description="TIL" evidence="4">
    <location>
        <begin position="235"/>
        <end position="293"/>
    </location>
</feature>
<dbReference type="Gene3D" id="2.10.25.10">
    <property type="entry name" value="Laminin"/>
    <property type="match status" value="2"/>
</dbReference>
<feature type="region of interest" description="Disordered" evidence="2">
    <location>
        <begin position="384"/>
        <end position="405"/>
    </location>
</feature>
<sequence>MLATIIFLGTLMALCLTQSAAQTYQCGVCAAGTMCDYNTGKCQQFRQTAPPTGVYGNTQGSQYNPQPTQYQPSTQAYQQPGSYQPTTRYPLCQTCPPTYIPTCPSNSHYTNCGPACPLRCDQISSGVCNMACVAGCVCNDFYVQVSITNKTCVRRESCPTPPPSYNDCTRTGCSYGQVCRNGQCVPQVASTTQPPVSCPYNPPSSTLPPNCKYEVSTDSNGCRVQKLVCPQPEQCGVNSNWAECSGTCYRYCDQSSTIISSCNNACQRGCMCSQGYIFQSNNRSLGCIPESQCVKREDPCGYMQCPYGQTCSNGKCVTTPTQCPLPSLPPLPEGCMFQASVDSNGCRVQKLVCPNDDPCAGKQCGYGLVCRNGQCQPHIDPVGPPSAGPPSVGPPSVGPPSTSPPSCPYVPPTPLPSGCSYETSYDSNGCRVQKMICPTCGENEEEKLCLVCDQYCDKSVKTCSIQCPKITRCGCNSGYFRNKIDKCVAIWSVKQDLSVSSSMRILSALLLFTAVSAQLLPPDLDLTVHEGSGQDTDSGGVPPTPSD</sequence>
<keyword evidence="3" id="KW-0732">Signal</keyword>
<keyword evidence="1" id="KW-0646">Protease inhibitor</keyword>
<feature type="region of interest" description="Disordered" evidence="2">
    <location>
        <begin position="528"/>
        <end position="547"/>
    </location>
</feature>